<evidence type="ECO:0000256" key="1">
    <source>
        <dbReference type="ARBA" id="ARBA00004167"/>
    </source>
</evidence>
<dbReference type="AlphaFoldDB" id="A0A816GPI7"/>
<dbReference type="PROSITE" id="PS01209">
    <property type="entry name" value="LDLRA_1"/>
    <property type="match status" value="1"/>
</dbReference>
<gene>
    <name evidence="9" type="ORF">XAT740_LOCUS59850</name>
</gene>
<dbReference type="InterPro" id="IPR002172">
    <property type="entry name" value="LDrepeatLR_classA_rpt"/>
</dbReference>
<evidence type="ECO:0000256" key="2">
    <source>
        <dbReference type="ARBA" id="ARBA00004308"/>
    </source>
</evidence>
<dbReference type="EMBL" id="CAJNOR010014224">
    <property type="protein sequence ID" value="CAF1677293.1"/>
    <property type="molecule type" value="Genomic_DNA"/>
</dbReference>
<name>A0A816GPI7_ADIRI</name>
<keyword evidence="7 8" id="KW-1015">Disulfide bond</keyword>
<feature type="non-terminal residue" evidence="9">
    <location>
        <position position="582"/>
    </location>
</feature>
<evidence type="ECO:0000256" key="3">
    <source>
        <dbReference type="ARBA" id="ARBA00022692"/>
    </source>
</evidence>
<keyword evidence="6" id="KW-0472">Membrane</keyword>
<organism evidence="9 10">
    <name type="scientific">Adineta ricciae</name>
    <name type="common">Rotifer</name>
    <dbReference type="NCBI Taxonomy" id="249248"/>
    <lineage>
        <taxon>Eukaryota</taxon>
        <taxon>Metazoa</taxon>
        <taxon>Spiralia</taxon>
        <taxon>Gnathifera</taxon>
        <taxon>Rotifera</taxon>
        <taxon>Eurotatoria</taxon>
        <taxon>Bdelloidea</taxon>
        <taxon>Adinetida</taxon>
        <taxon>Adinetidae</taxon>
        <taxon>Adineta</taxon>
    </lineage>
</organism>
<evidence type="ECO:0000256" key="5">
    <source>
        <dbReference type="ARBA" id="ARBA00022989"/>
    </source>
</evidence>
<dbReference type="SUPFAM" id="SSF57424">
    <property type="entry name" value="LDL receptor-like module"/>
    <property type="match status" value="2"/>
</dbReference>
<dbReference type="PANTHER" id="PTHR24270">
    <property type="entry name" value="LOW-DENSITY LIPOPROTEIN RECEPTOR-RELATED"/>
    <property type="match status" value="1"/>
</dbReference>
<dbReference type="InterPro" id="IPR036055">
    <property type="entry name" value="LDL_receptor-like_sf"/>
</dbReference>
<evidence type="ECO:0000256" key="8">
    <source>
        <dbReference type="PROSITE-ProRule" id="PRU00124"/>
    </source>
</evidence>
<dbReference type="GO" id="GO:0012505">
    <property type="term" value="C:endomembrane system"/>
    <property type="evidence" value="ECO:0007669"/>
    <property type="project" value="UniProtKB-SubCell"/>
</dbReference>
<evidence type="ECO:0000313" key="10">
    <source>
        <dbReference type="Proteomes" id="UP000663828"/>
    </source>
</evidence>
<evidence type="ECO:0000256" key="4">
    <source>
        <dbReference type="ARBA" id="ARBA00022737"/>
    </source>
</evidence>
<dbReference type="InterPro" id="IPR023415">
    <property type="entry name" value="LDLR_class-A_CS"/>
</dbReference>
<dbReference type="Gene3D" id="4.10.400.10">
    <property type="entry name" value="Low-density Lipoprotein Receptor"/>
    <property type="match status" value="3"/>
</dbReference>
<comment type="subcellular location">
    <subcellularLocation>
        <location evidence="2">Endomembrane system</location>
    </subcellularLocation>
    <subcellularLocation>
        <location evidence="1">Membrane</location>
        <topology evidence="1">Single-pass membrane protein</topology>
    </subcellularLocation>
</comment>
<comment type="caution">
    <text evidence="8">Lacks conserved residue(s) required for the propagation of feature annotation.</text>
</comment>
<dbReference type="CDD" id="cd00112">
    <property type="entry name" value="LDLa"/>
    <property type="match status" value="1"/>
</dbReference>
<dbReference type="PRINTS" id="PR00261">
    <property type="entry name" value="LDLRECEPTOR"/>
</dbReference>
<accession>A0A816GPI7</accession>
<keyword evidence="4" id="KW-0677">Repeat</keyword>
<keyword evidence="3" id="KW-0812">Transmembrane</keyword>
<evidence type="ECO:0000256" key="6">
    <source>
        <dbReference type="ARBA" id="ARBA00023136"/>
    </source>
</evidence>
<proteinExistence type="predicted"/>
<dbReference type="GO" id="GO:0016192">
    <property type="term" value="P:vesicle-mediated transport"/>
    <property type="evidence" value="ECO:0007669"/>
    <property type="project" value="UniProtKB-ARBA"/>
</dbReference>
<feature type="disulfide bond" evidence="8">
    <location>
        <begin position="442"/>
        <end position="457"/>
    </location>
</feature>
<dbReference type="InterPro" id="IPR050685">
    <property type="entry name" value="LDLR"/>
</dbReference>
<keyword evidence="10" id="KW-1185">Reference proteome</keyword>
<dbReference type="PROSITE" id="PS50068">
    <property type="entry name" value="LDLRA_2"/>
    <property type="match status" value="1"/>
</dbReference>
<keyword evidence="5" id="KW-1133">Transmembrane helix</keyword>
<sequence length="582" mass="68097">MNTCQDNEFQCPNGQCILKSFIEDAINVTYCLDEPDDYYRQNFAVTRCEMTEPSFNCEDIRGSDKLLTSSYFSQRENILLRAMFSVKYISISDDCWFSFICKIYWDLLGDSICDNYCSNGECNDVIERECPDMMFIPGIPVLFGHIYFAYRKNHSKISNNSDFGYPYVCYNNSIYDNYFINSSKVYFNNTICYYRQSRYFLYHSFAGWDKYYLLPYYRDLWEYHYMSKYNQSSNYFSRMCNNSDMYRCNNSIQCISMNKIMNNAIDCPNGDDENILYVGHIILPDQAKNTFYMFPEDIKMMLRYVRKHILFQTICDGFVELAPILIGEQNHTDETECEQWQCNNIYTHCNGLWNCLNGADEIGCDSSSLLNCSPNDHICISPHTNQFMCLPITKANDGNIDCVGASDETLLCQRGQYVLHNRNNFYCIKGNSGYCIAFFDLCDDYQDCIDGSDEQFCEKNRTYPEFGNSICESSVLLLGSDVEQFICNRMKNFVKQHLIYFSLDRMHQTIDDQSKHIENGIQLNSIMTKMPQQVKHNCNRGVDLRVWLNNENSSTRITCLCPSSYYGDKCQYQNERISLTLQ</sequence>
<dbReference type="SMART" id="SM00192">
    <property type="entry name" value="LDLa"/>
    <property type="match status" value="5"/>
</dbReference>
<evidence type="ECO:0008006" key="11">
    <source>
        <dbReference type="Google" id="ProtNLM"/>
    </source>
</evidence>
<evidence type="ECO:0000313" key="9">
    <source>
        <dbReference type="EMBL" id="CAF1677293.1"/>
    </source>
</evidence>
<reference evidence="9" key="1">
    <citation type="submission" date="2021-02" db="EMBL/GenBank/DDBJ databases">
        <authorList>
            <person name="Nowell W R."/>
        </authorList>
    </citation>
    <scope>NUCLEOTIDE SEQUENCE</scope>
</reference>
<evidence type="ECO:0000256" key="7">
    <source>
        <dbReference type="ARBA" id="ARBA00023157"/>
    </source>
</evidence>
<protein>
    <recommendedName>
        <fullName evidence="11">EGF-like domain-containing protein</fullName>
    </recommendedName>
</protein>
<dbReference type="GO" id="GO:0005886">
    <property type="term" value="C:plasma membrane"/>
    <property type="evidence" value="ECO:0007669"/>
    <property type="project" value="TreeGrafter"/>
</dbReference>
<comment type="caution">
    <text evidence="9">The sequence shown here is derived from an EMBL/GenBank/DDBJ whole genome shotgun (WGS) entry which is preliminary data.</text>
</comment>
<dbReference type="Proteomes" id="UP000663828">
    <property type="component" value="Unassembled WGS sequence"/>
</dbReference>